<evidence type="ECO:0000256" key="5">
    <source>
        <dbReference type="SAM" id="MobiDB-lite"/>
    </source>
</evidence>
<accession>A0A8B6CZJ4</accession>
<evidence type="ECO:0000256" key="1">
    <source>
        <dbReference type="ARBA" id="ARBA00022723"/>
    </source>
</evidence>
<gene>
    <name evidence="7" type="ORF">MGAL_10B012702</name>
</gene>
<dbReference type="Pfam" id="PF00628">
    <property type="entry name" value="PHD"/>
    <property type="match status" value="1"/>
</dbReference>
<name>A0A8B6CZJ4_MYTGA</name>
<dbReference type="PROSITE" id="PS50016">
    <property type="entry name" value="ZF_PHD_2"/>
    <property type="match status" value="1"/>
</dbReference>
<dbReference type="CDD" id="cd15517">
    <property type="entry name" value="PHD_TCF19_like"/>
    <property type="match status" value="1"/>
</dbReference>
<dbReference type="OrthoDB" id="8058166at2759"/>
<evidence type="ECO:0000256" key="4">
    <source>
        <dbReference type="PROSITE-ProRule" id="PRU00146"/>
    </source>
</evidence>
<keyword evidence="2 4" id="KW-0863">Zinc-finger</keyword>
<dbReference type="InterPro" id="IPR011011">
    <property type="entry name" value="Znf_FYVE_PHD"/>
</dbReference>
<organism evidence="7 8">
    <name type="scientific">Mytilus galloprovincialis</name>
    <name type="common">Mediterranean mussel</name>
    <dbReference type="NCBI Taxonomy" id="29158"/>
    <lineage>
        <taxon>Eukaryota</taxon>
        <taxon>Metazoa</taxon>
        <taxon>Spiralia</taxon>
        <taxon>Lophotrochozoa</taxon>
        <taxon>Mollusca</taxon>
        <taxon>Bivalvia</taxon>
        <taxon>Autobranchia</taxon>
        <taxon>Pteriomorphia</taxon>
        <taxon>Mytilida</taxon>
        <taxon>Mytiloidea</taxon>
        <taxon>Mytilidae</taxon>
        <taxon>Mytilinae</taxon>
        <taxon>Mytilus</taxon>
    </lineage>
</organism>
<evidence type="ECO:0000256" key="3">
    <source>
        <dbReference type="ARBA" id="ARBA00022833"/>
    </source>
</evidence>
<dbReference type="InterPro" id="IPR019787">
    <property type="entry name" value="Znf_PHD-finger"/>
</dbReference>
<evidence type="ECO:0000313" key="8">
    <source>
        <dbReference type="Proteomes" id="UP000596742"/>
    </source>
</evidence>
<sequence>MATGGYSPPKSLRRSNRSNTNLMRQSLSPQKSNMKLFQKDYTLNQESALDKKQENCSSLPFTYEMKPKNNFIIKCNTAAFELTKAKLDEILHSKTFQLEYVVNMETVKDKTNNIVEIRYKILNKRKDGSTGSYLKFTINVYNTTSSLLINGQKVDIFTETILPILEVYIGVNSNQLDDINTKLKTEQKYTCPSCSEEASLNTIGCEGCDEWYHYNCVGLTRADINKLDPNSPFICVSCNENDLYDPNSDNTIHPISAICELSKDTPLTRPKSSSRSKNNKTVENRTYTLELEKRIKEQEKTINLLQKREKLIGGGETQNTFTNDQQPCQCAKPTYFQQSQTPLDYQYLNLQRQIEIQALESRLKAVETQSMQNLSIQIQQQTINRIQSQTVMPPYSMPTQMFFPPPPFQHGMQPPPYQPVFHHRHPSPTWHVPQTNFEPVYQQNTMGYTQPVPMNPSPFRTSKIQQNTNPSGTTNNHQLNNPNHHRNNFYSGRNNVRSQYTDTSRTHLESTITPQPSRLTTTESPCGNNQNNVQNVKDQSAWIFQAKLTSTDSDNQAKPVINSHEVNETFKQGSVQSAWEVQAKLTEAQINHHTQPSTGSKITNIQNDHQIKSSTRHPITTNEIQRSVNELEQLNDPIQVLPPKKDVAHTDPAHHFLYLPPSKKPPNISPYQWSGTRDLE</sequence>
<dbReference type="InterPro" id="IPR013083">
    <property type="entry name" value="Znf_RING/FYVE/PHD"/>
</dbReference>
<keyword evidence="3" id="KW-0862">Zinc</keyword>
<proteinExistence type="predicted"/>
<feature type="region of interest" description="Disordered" evidence="5">
    <location>
        <begin position="654"/>
        <end position="680"/>
    </location>
</feature>
<dbReference type="AlphaFoldDB" id="A0A8B6CZJ4"/>
<protein>
    <recommendedName>
        <fullName evidence="6">PHD-type domain-containing protein</fullName>
    </recommendedName>
</protein>
<feature type="region of interest" description="Disordered" evidence="5">
    <location>
        <begin position="462"/>
        <end position="508"/>
    </location>
</feature>
<evidence type="ECO:0000313" key="7">
    <source>
        <dbReference type="EMBL" id="VDI12731.1"/>
    </source>
</evidence>
<dbReference type="GO" id="GO:0008270">
    <property type="term" value="F:zinc ion binding"/>
    <property type="evidence" value="ECO:0007669"/>
    <property type="project" value="UniProtKB-KW"/>
</dbReference>
<keyword evidence="8" id="KW-1185">Reference proteome</keyword>
<dbReference type="InterPro" id="IPR019786">
    <property type="entry name" value="Zinc_finger_PHD-type_CS"/>
</dbReference>
<dbReference type="Gene3D" id="3.30.40.10">
    <property type="entry name" value="Zinc/RING finger domain, C3HC4 (zinc finger)"/>
    <property type="match status" value="1"/>
</dbReference>
<dbReference type="SMART" id="SM00249">
    <property type="entry name" value="PHD"/>
    <property type="match status" value="1"/>
</dbReference>
<feature type="compositionally biased region" description="Polar residues" evidence="5">
    <location>
        <begin position="669"/>
        <end position="680"/>
    </location>
</feature>
<dbReference type="InterPro" id="IPR001965">
    <property type="entry name" value="Znf_PHD"/>
</dbReference>
<comment type="caution">
    <text evidence="7">The sequence shown here is derived from an EMBL/GenBank/DDBJ whole genome shotgun (WGS) entry which is preliminary data.</text>
</comment>
<dbReference type="PROSITE" id="PS01359">
    <property type="entry name" value="ZF_PHD_1"/>
    <property type="match status" value="1"/>
</dbReference>
<evidence type="ECO:0000259" key="6">
    <source>
        <dbReference type="PROSITE" id="PS50016"/>
    </source>
</evidence>
<feature type="compositionally biased region" description="Polar residues" evidence="5">
    <location>
        <begin position="17"/>
        <end position="29"/>
    </location>
</feature>
<feature type="domain" description="PHD-type" evidence="6">
    <location>
        <begin position="188"/>
        <end position="241"/>
    </location>
</feature>
<keyword evidence="1" id="KW-0479">Metal-binding</keyword>
<reference evidence="7" key="1">
    <citation type="submission" date="2018-11" db="EMBL/GenBank/DDBJ databases">
        <authorList>
            <person name="Alioto T."/>
            <person name="Alioto T."/>
        </authorList>
    </citation>
    <scope>NUCLEOTIDE SEQUENCE</scope>
</reference>
<dbReference type="EMBL" id="UYJE01002664">
    <property type="protein sequence ID" value="VDI12731.1"/>
    <property type="molecule type" value="Genomic_DNA"/>
</dbReference>
<dbReference type="SUPFAM" id="SSF57903">
    <property type="entry name" value="FYVE/PHD zinc finger"/>
    <property type="match status" value="1"/>
</dbReference>
<dbReference type="Proteomes" id="UP000596742">
    <property type="component" value="Unassembled WGS sequence"/>
</dbReference>
<feature type="region of interest" description="Disordered" evidence="5">
    <location>
        <begin position="1"/>
        <end position="29"/>
    </location>
</feature>
<evidence type="ECO:0000256" key="2">
    <source>
        <dbReference type="ARBA" id="ARBA00022771"/>
    </source>
</evidence>